<dbReference type="PANTHER" id="PTHR12110:SF41">
    <property type="entry name" value="INOSOSE DEHYDRATASE"/>
    <property type="match status" value="1"/>
</dbReference>
<reference evidence="2" key="1">
    <citation type="submission" date="2022-08" db="EMBL/GenBank/DDBJ databases">
        <title>Alicyclobacillus fastidiosus DSM 17978, complete genome.</title>
        <authorList>
            <person name="Wang Q."/>
            <person name="Cai R."/>
            <person name="Wang Z."/>
        </authorList>
    </citation>
    <scope>NUCLEOTIDE SEQUENCE</scope>
    <source>
        <strain evidence="2">DSM 17978</strain>
    </source>
</reference>
<dbReference type="EMBL" id="CP104067">
    <property type="protein sequence ID" value="WAH39750.1"/>
    <property type="molecule type" value="Genomic_DNA"/>
</dbReference>
<evidence type="ECO:0000259" key="1">
    <source>
        <dbReference type="Pfam" id="PF01261"/>
    </source>
</evidence>
<proteinExistence type="predicted"/>
<protein>
    <submittedName>
        <fullName evidence="2">Sugar phosphate isomerase/epimerase</fullName>
    </submittedName>
</protein>
<dbReference type="Gene3D" id="3.20.20.150">
    <property type="entry name" value="Divalent-metal-dependent TIM barrel enzymes"/>
    <property type="match status" value="1"/>
</dbReference>
<keyword evidence="3" id="KW-1185">Reference proteome</keyword>
<dbReference type="InterPro" id="IPR013022">
    <property type="entry name" value="Xyl_isomerase-like_TIM-brl"/>
</dbReference>
<sequence>MNKLPIGVAPYTIRDAVEMDYAGSLVKISQLGYKGIEIGPPPDGMTVEEQKSILSRCGLEVIGTHAPFNHIDFNVHELLDYVEDVGGHYLTISMKYHSKDDVLNKAQKMNRVGEMCRQRNIQFLYHNHNWEFESFDGEYILDILLRETDPELVKAELDTYWIKRGGEDPVQYMNQVGNRCPLLHIKDMEAGEGNFFAEIGEGILDFCEITKTAERIGVKWLIVEQDECRRDPFESLQISYANLIKMGLVEAPGTQK</sequence>
<dbReference type="Proteomes" id="UP001164761">
    <property type="component" value="Chromosome"/>
</dbReference>
<dbReference type="InterPro" id="IPR036237">
    <property type="entry name" value="Xyl_isomerase-like_sf"/>
</dbReference>
<name>A0ABY6ZA40_9BACL</name>
<organism evidence="2 3">
    <name type="scientific">Alicyclobacillus fastidiosus</name>
    <dbReference type="NCBI Taxonomy" id="392011"/>
    <lineage>
        <taxon>Bacteria</taxon>
        <taxon>Bacillati</taxon>
        <taxon>Bacillota</taxon>
        <taxon>Bacilli</taxon>
        <taxon>Bacillales</taxon>
        <taxon>Alicyclobacillaceae</taxon>
        <taxon>Alicyclobacillus</taxon>
    </lineage>
</organism>
<keyword evidence="2" id="KW-0413">Isomerase</keyword>
<dbReference type="Pfam" id="PF01261">
    <property type="entry name" value="AP_endonuc_2"/>
    <property type="match status" value="1"/>
</dbReference>
<evidence type="ECO:0000313" key="2">
    <source>
        <dbReference type="EMBL" id="WAH39750.1"/>
    </source>
</evidence>
<dbReference type="InterPro" id="IPR050312">
    <property type="entry name" value="IolE/XylAMocC-like"/>
</dbReference>
<accession>A0ABY6ZA40</accession>
<evidence type="ECO:0000313" key="3">
    <source>
        <dbReference type="Proteomes" id="UP001164761"/>
    </source>
</evidence>
<gene>
    <name evidence="2" type="ORF">NZD89_15155</name>
</gene>
<dbReference type="GO" id="GO:0016853">
    <property type="term" value="F:isomerase activity"/>
    <property type="evidence" value="ECO:0007669"/>
    <property type="project" value="UniProtKB-KW"/>
</dbReference>
<dbReference type="RefSeq" id="WP_268003647.1">
    <property type="nucleotide sequence ID" value="NZ_BSUT01000001.1"/>
</dbReference>
<dbReference type="PANTHER" id="PTHR12110">
    <property type="entry name" value="HYDROXYPYRUVATE ISOMERASE"/>
    <property type="match status" value="1"/>
</dbReference>
<dbReference type="SUPFAM" id="SSF51658">
    <property type="entry name" value="Xylose isomerase-like"/>
    <property type="match status" value="1"/>
</dbReference>
<feature type="domain" description="Xylose isomerase-like TIM barrel" evidence="1">
    <location>
        <begin position="27"/>
        <end position="225"/>
    </location>
</feature>